<dbReference type="SUPFAM" id="SSF54285">
    <property type="entry name" value="MoaD/ThiS"/>
    <property type="match status" value="1"/>
</dbReference>
<reference evidence="1 2" key="1">
    <citation type="submission" date="2018-09" db="EMBL/GenBank/DDBJ databases">
        <title>Altererythrobacter sp.Ery1 and Ery12, the genome sequencing of novel strains in genus Alterythrobacter.</title>
        <authorList>
            <person name="Cheng H."/>
            <person name="Wu Y.-H."/>
            <person name="Fang C."/>
            <person name="Xu X.-W."/>
        </authorList>
    </citation>
    <scope>NUCLEOTIDE SEQUENCE [LARGE SCALE GENOMIC DNA]</scope>
    <source>
        <strain evidence="1 2">Ery12</strain>
    </source>
</reference>
<proteinExistence type="predicted"/>
<dbReference type="OrthoDB" id="9800712at2"/>
<dbReference type="InterPro" id="IPR016155">
    <property type="entry name" value="Mopterin_synth/thiamin_S_b"/>
</dbReference>
<gene>
    <name evidence="1" type="ORF">D6858_13015</name>
</gene>
<keyword evidence="2" id="KW-1185">Reference proteome</keyword>
<protein>
    <submittedName>
        <fullName evidence="1">MoaD/ThiS family protein</fullName>
    </submittedName>
</protein>
<accession>A0A419QYT9</accession>
<organism evidence="1 2">
    <name type="scientific">Tsuneonella suprasediminis</name>
    <dbReference type="NCBI Taxonomy" id="2306996"/>
    <lineage>
        <taxon>Bacteria</taxon>
        <taxon>Pseudomonadati</taxon>
        <taxon>Pseudomonadota</taxon>
        <taxon>Alphaproteobacteria</taxon>
        <taxon>Sphingomonadales</taxon>
        <taxon>Erythrobacteraceae</taxon>
        <taxon>Tsuneonella</taxon>
    </lineage>
</organism>
<dbReference type="Gene3D" id="3.10.20.30">
    <property type="match status" value="1"/>
</dbReference>
<sequence length="80" mass="8428">MAVKVLFLGPLSDLFDTAEMSLPAPLSWGQLLEAVPRTVAEQLQGERIHVACQGHVLPDKTALVALDGQEIALLPPVSGG</sequence>
<comment type="caution">
    <text evidence="1">The sequence shown here is derived from an EMBL/GenBank/DDBJ whole genome shotgun (WGS) entry which is preliminary data.</text>
</comment>
<dbReference type="InterPro" id="IPR003749">
    <property type="entry name" value="ThiS/MoaD-like"/>
</dbReference>
<dbReference type="AlphaFoldDB" id="A0A419QYT9"/>
<dbReference type="InterPro" id="IPR012675">
    <property type="entry name" value="Beta-grasp_dom_sf"/>
</dbReference>
<name>A0A419QYT9_9SPHN</name>
<dbReference type="Pfam" id="PF02597">
    <property type="entry name" value="ThiS"/>
    <property type="match status" value="1"/>
</dbReference>
<evidence type="ECO:0000313" key="1">
    <source>
        <dbReference type="EMBL" id="RJX65905.1"/>
    </source>
</evidence>
<dbReference type="RefSeq" id="WP_120111337.1">
    <property type="nucleotide sequence ID" value="NZ_RAHJ01000021.1"/>
</dbReference>
<evidence type="ECO:0000313" key="2">
    <source>
        <dbReference type="Proteomes" id="UP000284322"/>
    </source>
</evidence>
<dbReference type="EMBL" id="RAHJ01000021">
    <property type="protein sequence ID" value="RJX65905.1"/>
    <property type="molecule type" value="Genomic_DNA"/>
</dbReference>
<dbReference type="Proteomes" id="UP000284322">
    <property type="component" value="Unassembled WGS sequence"/>
</dbReference>